<keyword evidence="3" id="KW-1185">Reference proteome</keyword>
<dbReference type="InterPro" id="IPR035965">
    <property type="entry name" value="PAS-like_dom_sf"/>
</dbReference>
<evidence type="ECO:0000313" key="3">
    <source>
        <dbReference type="Proteomes" id="UP001058533"/>
    </source>
</evidence>
<organism evidence="2 3">
    <name type="scientific">Sphingomonas qomolangmaensis</name>
    <dbReference type="NCBI Taxonomy" id="2918765"/>
    <lineage>
        <taxon>Bacteria</taxon>
        <taxon>Pseudomonadati</taxon>
        <taxon>Pseudomonadota</taxon>
        <taxon>Alphaproteobacteria</taxon>
        <taxon>Sphingomonadales</taxon>
        <taxon>Sphingomonadaceae</taxon>
        <taxon>Sphingomonas</taxon>
    </lineage>
</organism>
<reference evidence="2" key="1">
    <citation type="submission" date="2022-07" db="EMBL/GenBank/DDBJ databases">
        <title>Sphingomonas sp. nov., a novel bacterium isolated from the north slope of the Mount Everest.</title>
        <authorList>
            <person name="Cui X."/>
            <person name="Liu Y."/>
        </authorList>
    </citation>
    <scope>NUCLEOTIDE SEQUENCE</scope>
    <source>
        <strain evidence="2">S5-59</strain>
    </source>
</reference>
<proteinExistence type="predicted"/>
<dbReference type="Proteomes" id="UP001058533">
    <property type="component" value="Chromosome"/>
</dbReference>
<evidence type="ECO:0000259" key="1">
    <source>
        <dbReference type="Pfam" id="PF00989"/>
    </source>
</evidence>
<name>A0ABY5L7K0_9SPHN</name>
<dbReference type="RefSeq" id="WP_256506244.1">
    <property type="nucleotide sequence ID" value="NZ_CP101740.1"/>
</dbReference>
<dbReference type="Pfam" id="PF00989">
    <property type="entry name" value="PAS"/>
    <property type="match status" value="1"/>
</dbReference>
<dbReference type="InterPro" id="IPR013767">
    <property type="entry name" value="PAS_fold"/>
</dbReference>
<accession>A0ABY5L7K0</accession>
<dbReference type="SUPFAM" id="SSF55785">
    <property type="entry name" value="PYP-like sensor domain (PAS domain)"/>
    <property type="match status" value="1"/>
</dbReference>
<dbReference type="Gene3D" id="3.30.450.20">
    <property type="entry name" value="PAS domain"/>
    <property type="match status" value="1"/>
</dbReference>
<dbReference type="EMBL" id="CP101740">
    <property type="protein sequence ID" value="UUL82417.1"/>
    <property type="molecule type" value="Genomic_DNA"/>
</dbReference>
<gene>
    <name evidence="2" type="ORF">NMP03_14790</name>
</gene>
<sequence length="120" mass="13215">MTNTSFEAILLNDLEAMGEAALDALPFGVVGFSADTVVQVYNATEARMSGLDPATVMGAPFFEVVAQCMNNFLVAQRFGDEPDIDDIIPYVLTFRMRPTKVRLRLLAAAAAPRRYILIER</sequence>
<evidence type="ECO:0000313" key="2">
    <source>
        <dbReference type="EMBL" id="UUL82417.1"/>
    </source>
</evidence>
<feature type="domain" description="PAS fold" evidence="1">
    <location>
        <begin position="17"/>
        <end position="68"/>
    </location>
</feature>
<protein>
    <submittedName>
        <fullName evidence="2">PAS domain-containing protein</fullName>
    </submittedName>
</protein>